<evidence type="ECO:0000313" key="3">
    <source>
        <dbReference type="EMBL" id="OKP14382.1"/>
    </source>
</evidence>
<proteinExistence type="predicted"/>
<feature type="region of interest" description="Disordered" evidence="1">
    <location>
        <begin position="76"/>
        <end position="97"/>
    </location>
</feature>
<dbReference type="Proteomes" id="UP000186955">
    <property type="component" value="Unassembled WGS sequence"/>
</dbReference>
<gene>
    <name evidence="3" type="ORF">PENSUB_14161</name>
</gene>
<dbReference type="PANTHER" id="PTHR40623">
    <property type="entry name" value="INTEGRAL MEMBRANE PROTEIN"/>
    <property type="match status" value="1"/>
</dbReference>
<keyword evidence="2" id="KW-0472">Membrane</keyword>
<feature type="transmembrane region" description="Helical" evidence="2">
    <location>
        <begin position="6"/>
        <end position="27"/>
    </location>
</feature>
<name>A0A1Q5UPH9_9EURO</name>
<dbReference type="AlphaFoldDB" id="A0A1Q5UPH9"/>
<organism evidence="3 4">
    <name type="scientific">Penicillium subrubescens</name>
    <dbReference type="NCBI Taxonomy" id="1316194"/>
    <lineage>
        <taxon>Eukaryota</taxon>
        <taxon>Fungi</taxon>
        <taxon>Dikarya</taxon>
        <taxon>Ascomycota</taxon>
        <taxon>Pezizomycotina</taxon>
        <taxon>Eurotiomycetes</taxon>
        <taxon>Eurotiomycetidae</taxon>
        <taxon>Eurotiales</taxon>
        <taxon>Aspergillaceae</taxon>
        <taxon>Penicillium</taxon>
    </lineage>
</organism>
<keyword evidence="4" id="KW-1185">Reference proteome</keyword>
<dbReference type="EMBL" id="MNBE01000099">
    <property type="protein sequence ID" value="OKP14382.1"/>
    <property type="molecule type" value="Genomic_DNA"/>
</dbReference>
<evidence type="ECO:0000256" key="1">
    <source>
        <dbReference type="SAM" id="MobiDB-lite"/>
    </source>
</evidence>
<sequence length="289" mass="32736">MEGRQLTGIQVVVFIYASFVLAFNTWMTRRYANAESRQKDPEAELYPMLSKDDVPFGAKALERGVQVEGIWVSKNNTPHSSTVHPETPITDQPLSPDLRKSPVAPPFPASLMAMESAKRENPLRADTPNTLSTEASLVTADKYEEKLHTPAEVYTPPMSSEAPSLPSTFNRHSEGFVGDKKNQKRASFHSRIWHAGHIFDTKPVASNRDRDELGLAQAGNVPVAHSLDERRRASRISRVLRKRSSEEFRRKMSAIFNERIHMNEPSERLEIDPMFQNTQSRNKRKSILT</sequence>
<evidence type="ECO:0000256" key="2">
    <source>
        <dbReference type="SAM" id="Phobius"/>
    </source>
</evidence>
<accession>A0A1Q5UPH9</accession>
<keyword evidence="2" id="KW-0812">Transmembrane</keyword>
<feature type="compositionally biased region" description="Polar residues" evidence="1">
    <location>
        <begin position="76"/>
        <end position="93"/>
    </location>
</feature>
<reference evidence="3 4" key="1">
    <citation type="submission" date="2016-10" db="EMBL/GenBank/DDBJ databases">
        <title>Genome sequence of the ascomycete fungus Penicillium subrubescens.</title>
        <authorList>
            <person name="De Vries R.P."/>
            <person name="Peng M."/>
            <person name="Dilokpimol A."/>
            <person name="Hilden K."/>
            <person name="Makela M.R."/>
            <person name="Grigoriev I."/>
            <person name="Riley R."/>
            <person name="Granchi Z."/>
        </authorList>
    </citation>
    <scope>NUCLEOTIDE SEQUENCE [LARGE SCALE GENOMIC DNA]</scope>
    <source>
        <strain evidence="3 4">CBS 132785</strain>
    </source>
</reference>
<evidence type="ECO:0000313" key="4">
    <source>
        <dbReference type="Proteomes" id="UP000186955"/>
    </source>
</evidence>
<comment type="caution">
    <text evidence="3">The sequence shown here is derived from an EMBL/GenBank/DDBJ whole genome shotgun (WGS) entry which is preliminary data.</text>
</comment>
<keyword evidence="2" id="KW-1133">Transmembrane helix</keyword>
<dbReference type="PANTHER" id="PTHR40623:SF2">
    <property type="entry name" value="INTEGRAL MEMBRANE PROTEIN"/>
    <property type="match status" value="1"/>
</dbReference>
<dbReference type="STRING" id="1316194.A0A1Q5UPH9"/>
<protein>
    <submittedName>
        <fullName evidence="3">Uncharacterized protein</fullName>
    </submittedName>
</protein>